<organism evidence="2 3">
    <name type="scientific">Gigaspora margarita</name>
    <dbReference type="NCBI Taxonomy" id="4874"/>
    <lineage>
        <taxon>Eukaryota</taxon>
        <taxon>Fungi</taxon>
        <taxon>Fungi incertae sedis</taxon>
        <taxon>Mucoromycota</taxon>
        <taxon>Glomeromycotina</taxon>
        <taxon>Glomeromycetes</taxon>
        <taxon>Diversisporales</taxon>
        <taxon>Gigasporaceae</taxon>
        <taxon>Gigaspora</taxon>
    </lineage>
</organism>
<evidence type="ECO:0000313" key="2">
    <source>
        <dbReference type="EMBL" id="CAG8844083.1"/>
    </source>
</evidence>
<dbReference type="Proteomes" id="UP000789901">
    <property type="component" value="Unassembled WGS sequence"/>
</dbReference>
<reference evidence="2 3" key="1">
    <citation type="submission" date="2021-06" db="EMBL/GenBank/DDBJ databases">
        <authorList>
            <person name="Kallberg Y."/>
            <person name="Tangrot J."/>
            <person name="Rosling A."/>
        </authorList>
    </citation>
    <scope>NUCLEOTIDE SEQUENCE [LARGE SCALE GENOMIC DNA]</scope>
    <source>
        <strain evidence="2 3">120-4 pot B 10/14</strain>
    </source>
</reference>
<feature type="compositionally biased region" description="Basic and acidic residues" evidence="1">
    <location>
        <begin position="1"/>
        <end position="12"/>
    </location>
</feature>
<feature type="non-terminal residue" evidence="2">
    <location>
        <position position="1"/>
    </location>
</feature>
<protein>
    <submittedName>
        <fullName evidence="2">15276_t:CDS:1</fullName>
    </submittedName>
</protein>
<gene>
    <name evidence="2" type="ORF">GMARGA_LOCUS36895</name>
</gene>
<comment type="caution">
    <text evidence="2">The sequence shown here is derived from an EMBL/GenBank/DDBJ whole genome shotgun (WGS) entry which is preliminary data.</text>
</comment>
<evidence type="ECO:0000313" key="3">
    <source>
        <dbReference type="Proteomes" id="UP000789901"/>
    </source>
</evidence>
<evidence type="ECO:0000256" key="1">
    <source>
        <dbReference type="SAM" id="MobiDB-lite"/>
    </source>
</evidence>
<name>A0ABN7WYX3_GIGMA</name>
<sequence length="184" mass="21444">KNKIEKSSEVCEKKRKKRRQGPSKQIKVEFQLKSLSSLLPTLQLRKRNQEDLYQITICQKCKEKEESFEHLTACEVDEARWLEKEYLIANQIWLNLDTVVKKKITIEDLYTSLTSEKEADRHRKRNYIARGLIELDLATSLLAMGITRKVADLIITEYGINSTAFYKNGYGFNVVTKLQNGKNK</sequence>
<keyword evidence="3" id="KW-1185">Reference proteome</keyword>
<dbReference type="EMBL" id="CAJVQB010074581">
    <property type="protein sequence ID" value="CAG8844083.1"/>
    <property type="molecule type" value="Genomic_DNA"/>
</dbReference>
<accession>A0ABN7WYX3</accession>
<proteinExistence type="predicted"/>
<feature type="region of interest" description="Disordered" evidence="1">
    <location>
        <begin position="1"/>
        <end position="24"/>
    </location>
</feature>